<proteinExistence type="predicted"/>
<dbReference type="OrthoDB" id="2293155at2759"/>
<sequence>MTTSNTSPVKLNSILKLSLCNEQVRYKGSKRIYNDWLLERVIQFIHTLDLPTHQQRSVYAGRVQRSRPPSSIRIKRNSPVSGR</sequence>
<keyword evidence="3" id="KW-1185">Reference proteome</keyword>
<evidence type="ECO:0000256" key="1">
    <source>
        <dbReference type="SAM" id="MobiDB-lite"/>
    </source>
</evidence>
<feature type="region of interest" description="Disordered" evidence="1">
    <location>
        <begin position="59"/>
        <end position="83"/>
    </location>
</feature>
<dbReference type="AlphaFoldDB" id="A0A367JWM6"/>
<organism evidence="2 3">
    <name type="scientific">Rhizopus azygosporus</name>
    <name type="common">Rhizopus microsporus var. azygosporus</name>
    <dbReference type="NCBI Taxonomy" id="86630"/>
    <lineage>
        <taxon>Eukaryota</taxon>
        <taxon>Fungi</taxon>
        <taxon>Fungi incertae sedis</taxon>
        <taxon>Mucoromycota</taxon>
        <taxon>Mucoromycotina</taxon>
        <taxon>Mucoromycetes</taxon>
        <taxon>Mucorales</taxon>
        <taxon>Mucorineae</taxon>
        <taxon>Rhizopodaceae</taxon>
        <taxon>Rhizopus</taxon>
    </lineage>
</organism>
<evidence type="ECO:0000313" key="2">
    <source>
        <dbReference type="EMBL" id="RCH94384.1"/>
    </source>
</evidence>
<gene>
    <name evidence="2" type="ORF">CU097_013529</name>
</gene>
<dbReference type="Proteomes" id="UP000252139">
    <property type="component" value="Unassembled WGS sequence"/>
</dbReference>
<reference evidence="2 3" key="1">
    <citation type="journal article" date="2018" name="G3 (Bethesda)">
        <title>Phylogenetic and Phylogenomic Definition of Rhizopus Species.</title>
        <authorList>
            <person name="Gryganskyi A.P."/>
            <person name="Golan J."/>
            <person name="Dolatabadi S."/>
            <person name="Mondo S."/>
            <person name="Robb S."/>
            <person name="Idnurm A."/>
            <person name="Muszewska A."/>
            <person name="Steczkiewicz K."/>
            <person name="Masonjones S."/>
            <person name="Liao H.L."/>
            <person name="Gajdeczka M.T."/>
            <person name="Anike F."/>
            <person name="Vuek A."/>
            <person name="Anishchenko I.M."/>
            <person name="Voigt K."/>
            <person name="de Hoog G.S."/>
            <person name="Smith M.E."/>
            <person name="Heitman J."/>
            <person name="Vilgalys R."/>
            <person name="Stajich J.E."/>
        </authorList>
    </citation>
    <scope>NUCLEOTIDE SEQUENCE [LARGE SCALE GENOMIC DNA]</scope>
    <source>
        <strain evidence="2 3">CBS 357.93</strain>
    </source>
</reference>
<dbReference type="EMBL" id="PJQL01000584">
    <property type="protein sequence ID" value="RCH94384.1"/>
    <property type="molecule type" value="Genomic_DNA"/>
</dbReference>
<name>A0A367JWM6_RHIAZ</name>
<accession>A0A367JWM6</accession>
<evidence type="ECO:0000313" key="3">
    <source>
        <dbReference type="Proteomes" id="UP000252139"/>
    </source>
</evidence>
<comment type="caution">
    <text evidence="2">The sequence shown here is derived from an EMBL/GenBank/DDBJ whole genome shotgun (WGS) entry which is preliminary data.</text>
</comment>
<protein>
    <submittedName>
        <fullName evidence="2">Uncharacterized protein</fullName>
    </submittedName>
</protein>